<evidence type="ECO:0000256" key="1">
    <source>
        <dbReference type="ARBA" id="ARBA00006484"/>
    </source>
</evidence>
<evidence type="ECO:0000313" key="4">
    <source>
        <dbReference type="EMBL" id="OCK75161.1"/>
    </source>
</evidence>
<proteinExistence type="inferred from homology"/>
<comment type="similarity">
    <text evidence="1">Belongs to the short-chain dehydrogenases/reductases (SDR) family.</text>
</comment>
<dbReference type="Pfam" id="PF13561">
    <property type="entry name" value="adh_short_C2"/>
    <property type="match status" value="1"/>
</dbReference>
<sequence>MASLANKVYAITGGASGMGLATARRLAHAKAAAICIGDYNTTNFDAVRKELESLSPDLKVHLTKLNVASSAEVEAWIADIVAKFGGLDGAVNAAGVAQPVGARKSPTILEETNAEWDRVMGINLAGVFYCNRAQVKAMAALPRSPRSIVNIASLASLMHGGDCYSYGISKAGVAYLTTGLSKDVGAFGIRVNTVSPSATNTPMLSQFFAAPPAGSKPPDTQGFHLIEADDIAQAITWLLSDDSSQVSGVNLPVGASAP</sequence>
<dbReference type="OrthoDB" id="1669814at2759"/>
<dbReference type="PRINTS" id="PR00081">
    <property type="entry name" value="GDHRDH"/>
</dbReference>
<dbReference type="InterPro" id="IPR002347">
    <property type="entry name" value="SDR_fam"/>
</dbReference>
<dbReference type="CDD" id="cd05233">
    <property type="entry name" value="SDR_c"/>
    <property type="match status" value="1"/>
</dbReference>
<dbReference type="InterPro" id="IPR020904">
    <property type="entry name" value="Sc_DH/Rdtase_CS"/>
</dbReference>
<name>A0A8E2E0Z0_9PEZI</name>
<accession>A0A8E2E0Z0</accession>
<evidence type="ECO:0000313" key="5">
    <source>
        <dbReference type="Proteomes" id="UP000250266"/>
    </source>
</evidence>
<dbReference type="GO" id="GO:0016491">
    <property type="term" value="F:oxidoreductase activity"/>
    <property type="evidence" value="ECO:0007669"/>
    <property type="project" value="UniProtKB-KW"/>
</dbReference>
<dbReference type="PROSITE" id="PS00061">
    <property type="entry name" value="ADH_SHORT"/>
    <property type="match status" value="1"/>
</dbReference>
<dbReference type="PANTHER" id="PTHR43180">
    <property type="entry name" value="3-OXOACYL-(ACYL-CARRIER-PROTEIN) REDUCTASE (AFU_ORTHOLOGUE AFUA_6G11210)"/>
    <property type="match status" value="1"/>
</dbReference>
<dbReference type="FunFam" id="3.40.50.720:FF:000084">
    <property type="entry name" value="Short-chain dehydrogenase reductase"/>
    <property type="match status" value="1"/>
</dbReference>
<dbReference type="SUPFAM" id="SSF51735">
    <property type="entry name" value="NAD(P)-binding Rossmann-fold domains"/>
    <property type="match status" value="1"/>
</dbReference>
<evidence type="ECO:0000256" key="3">
    <source>
        <dbReference type="ARBA" id="ARBA00023002"/>
    </source>
</evidence>
<dbReference type="Gene3D" id="3.40.50.720">
    <property type="entry name" value="NAD(P)-binding Rossmann-like Domain"/>
    <property type="match status" value="1"/>
</dbReference>
<protein>
    <submittedName>
        <fullName evidence="4">Short chain dehydrogenase/oxidoreductase CpoX2</fullName>
    </submittedName>
</protein>
<gene>
    <name evidence="4" type="ORF">K432DRAFT_309176</name>
</gene>
<organism evidence="4 5">
    <name type="scientific">Lepidopterella palustris CBS 459.81</name>
    <dbReference type="NCBI Taxonomy" id="1314670"/>
    <lineage>
        <taxon>Eukaryota</taxon>
        <taxon>Fungi</taxon>
        <taxon>Dikarya</taxon>
        <taxon>Ascomycota</taxon>
        <taxon>Pezizomycotina</taxon>
        <taxon>Dothideomycetes</taxon>
        <taxon>Pleosporomycetidae</taxon>
        <taxon>Mytilinidiales</taxon>
        <taxon>Argynnaceae</taxon>
        <taxon>Lepidopterella</taxon>
    </lineage>
</organism>
<dbReference type="PRINTS" id="PR00080">
    <property type="entry name" value="SDRFAMILY"/>
</dbReference>
<dbReference type="PANTHER" id="PTHR43180:SF63">
    <property type="entry name" value="DEHYDROGENASE_REDUCTASE FAMILY PROTEIN, PUTATIVE (AFU_ORTHOLOGUE AFUA_6G03520)-RELATED"/>
    <property type="match status" value="1"/>
</dbReference>
<keyword evidence="2" id="KW-0521">NADP</keyword>
<keyword evidence="5" id="KW-1185">Reference proteome</keyword>
<keyword evidence="3" id="KW-0560">Oxidoreductase</keyword>
<dbReference type="InterPro" id="IPR036291">
    <property type="entry name" value="NAD(P)-bd_dom_sf"/>
</dbReference>
<evidence type="ECO:0000256" key="2">
    <source>
        <dbReference type="ARBA" id="ARBA00022857"/>
    </source>
</evidence>
<dbReference type="AlphaFoldDB" id="A0A8E2E0Z0"/>
<reference evidence="4 5" key="1">
    <citation type="journal article" date="2016" name="Nat. Commun.">
        <title>Ectomycorrhizal ecology is imprinted in the genome of the dominant symbiotic fungus Cenococcum geophilum.</title>
        <authorList>
            <consortium name="DOE Joint Genome Institute"/>
            <person name="Peter M."/>
            <person name="Kohler A."/>
            <person name="Ohm R.A."/>
            <person name="Kuo A."/>
            <person name="Krutzmann J."/>
            <person name="Morin E."/>
            <person name="Arend M."/>
            <person name="Barry K.W."/>
            <person name="Binder M."/>
            <person name="Choi C."/>
            <person name="Clum A."/>
            <person name="Copeland A."/>
            <person name="Grisel N."/>
            <person name="Haridas S."/>
            <person name="Kipfer T."/>
            <person name="LaButti K."/>
            <person name="Lindquist E."/>
            <person name="Lipzen A."/>
            <person name="Maire R."/>
            <person name="Meier B."/>
            <person name="Mihaltcheva S."/>
            <person name="Molinier V."/>
            <person name="Murat C."/>
            <person name="Poggeler S."/>
            <person name="Quandt C.A."/>
            <person name="Sperisen C."/>
            <person name="Tritt A."/>
            <person name="Tisserant E."/>
            <person name="Crous P.W."/>
            <person name="Henrissat B."/>
            <person name="Nehls U."/>
            <person name="Egli S."/>
            <person name="Spatafora J.W."/>
            <person name="Grigoriev I.V."/>
            <person name="Martin F.M."/>
        </authorList>
    </citation>
    <scope>NUCLEOTIDE SEQUENCE [LARGE SCALE GENOMIC DNA]</scope>
    <source>
        <strain evidence="4 5">CBS 459.81</strain>
    </source>
</reference>
<dbReference type="Proteomes" id="UP000250266">
    <property type="component" value="Unassembled WGS sequence"/>
</dbReference>
<dbReference type="EMBL" id="KV745355">
    <property type="protein sequence ID" value="OCK75161.1"/>
    <property type="molecule type" value="Genomic_DNA"/>
</dbReference>